<evidence type="ECO:0000313" key="2">
    <source>
        <dbReference type="EMBL" id="TDT39387.1"/>
    </source>
</evidence>
<name>A0A4R7JQ66_9GAMM</name>
<reference evidence="2 3" key="1">
    <citation type="submission" date="2019-03" db="EMBL/GenBank/DDBJ databases">
        <title>Genomic Encyclopedia of Type Strains, Phase IV (KMG-IV): sequencing the most valuable type-strain genomes for metagenomic binning, comparative biology and taxonomic classification.</title>
        <authorList>
            <person name="Goeker M."/>
        </authorList>
    </citation>
    <scope>NUCLEOTIDE SEQUENCE [LARGE SCALE GENOMIC DNA]</scope>
    <source>
        <strain evidence="2 3">DSM 15505</strain>
    </source>
</reference>
<feature type="chain" id="PRO_5020614206" description="Outer membrane beta-barrel porin/alpha-amylase" evidence="1">
    <location>
        <begin position="36"/>
        <end position="350"/>
    </location>
</feature>
<dbReference type="Proteomes" id="UP000295830">
    <property type="component" value="Unassembled WGS sequence"/>
</dbReference>
<keyword evidence="3" id="KW-1185">Reference proteome</keyword>
<keyword evidence="1" id="KW-0732">Signal</keyword>
<sequence>MRHKKHKEAGLNQPLGCALILIIAMVFAMATSVHAQENGASVDEAREALSKQEDDEGSEEQLEEVFQAAEQNYSLLEAGRHSLNYSFNYSYSGDQRLDLEVVNGQVRNLDVTPSATHNFTNSFSYDFGFKDNLTIGTRIPLVSKFDTQEELNANGVGDISVTTRWQPNPHVPGTMSTTLFSTLSTKTGVSPFEIDVNRQLSTGSGYYSIAGGASVSKVLDPVVLFGSGSLRYNHTVKDLNQVRGARLLEEVDPGFTLSSSGGFSYSLSYDISLSMSVQLTYSDETVLRFNDGTEAAASDQMSGLINMSLGTRVSDTTIVNTSVGFGLTRGAPDFSVGFSMPINISGLSES</sequence>
<organism evidence="2 3">
    <name type="scientific">Halospina denitrificans</name>
    <dbReference type="NCBI Taxonomy" id="332522"/>
    <lineage>
        <taxon>Bacteria</taxon>
        <taxon>Pseudomonadati</taxon>
        <taxon>Pseudomonadota</taxon>
        <taxon>Gammaproteobacteria</taxon>
        <taxon>Halospina</taxon>
    </lineage>
</organism>
<protein>
    <recommendedName>
        <fullName evidence="4">Outer membrane beta-barrel porin/alpha-amylase</fullName>
    </recommendedName>
</protein>
<proteinExistence type="predicted"/>
<gene>
    <name evidence="2" type="ORF">DES49_2312</name>
</gene>
<accession>A0A4R7JQ66</accession>
<evidence type="ECO:0000313" key="3">
    <source>
        <dbReference type="Proteomes" id="UP000295830"/>
    </source>
</evidence>
<dbReference type="AlphaFoldDB" id="A0A4R7JQ66"/>
<evidence type="ECO:0008006" key="4">
    <source>
        <dbReference type="Google" id="ProtNLM"/>
    </source>
</evidence>
<comment type="caution">
    <text evidence="2">The sequence shown here is derived from an EMBL/GenBank/DDBJ whole genome shotgun (WGS) entry which is preliminary data.</text>
</comment>
<evidence type="ECO:0000256" key="1">
    <source>
        <dbReference type="SAM" id="SignalP"/>
    </source>
</evidence>
<feature type="signal peptide" evidence="1">
    <location>
        <begin position="1"/>
        <end position="35"/>
    </location>
</feature>
<dbReference type="EMBL" id="SOAX01000005">
    <property type="protein sequence ID" value="TDT39387.1"/>
    <property type="molecule type" value="Genomic_DNA"/>
</dbReference>